<evidence type="ECO:0000313" key="7">
    <source>
        <dbReference type="EMBL" id="KTB45396.1"/>
    </source>
</evidence>
<dbReference type="EMBL" id="LATX01000716">
    <property type="protein sequence ID" value="KTB45396.1"/>
    <property type="molecule type" value="Genomic_DNA"/>
</dbReference>
<dbReference type="SUPFAM" id="SSF54197">
    <property type="entry name" value="HIT-like"/>
    <property type="match status" value="1"/>
</dbReference>
<dbReference type="InterPro" id="IPR008594">
    <property type="entry name" value="DcpS/DCS2"/>
</dbReference>
<evidence type="ECO:0000256" key="3">
    <source>
        <dbReference type="ARBA" id="ARBA00022490"/>
    </source>
</evidence>
<accession>A0A0W0GA43</accession>
<reference evidence="7 8" key="1">
    <citation type="submission" date="2015-12" db="EMBL/GenBank/DDBJ databases">
        <title>Draft genome sequence of Moniliophthora roreri, the causal agent of frosty pod rot of cacao.</title>
        <authorList>
            <person name="Aime M.C."/>
            <person name="Diaz-Valderrama J.R."/>
            <person name="Kijpornyongpan T."/>
            <person name="Phillips-Mora W."/>
        </authorList>
    </citation>
    <scope>NUCLEOTIDE SEQUENCE [LARGE SCALE GENOMIC DNA]</scope>
    <source>
        <strain evidence="7 8">MCA 2952</strain>
    </source>
</reference>
<dbReference type="GO" id="GO:0000290">
    <property type="term" value="P:deadenylation-dependent decapping of nuclear-transcribed mRNA"/>
    <property type="evidence" value="ECO:0007669"/>
    <property type="project" value="InterPro"/>
</dbReference>
<dbReference type="InterPro" id="IPR036265">
    <property type="entry name" value="HIT-like_sf"/>
</dbReference>
<feature type="binding site" evidence="6">
    <location>
        <position position="163"/>
    </location>
    <ligand>
        <name>substrate</name>
    </ligand>
</feature>
<dbReference type="SUPFAM" id="SSF102860">
    <property type="entry name" value="mRNA decapping enzyme DcpS N-terminal domain"/>
    <property type="match status" value="1"/>
</dbReference>
<dbReference type="InterPro" id="IPR011145">
    <property type="entry name" value="Scavenger_mRNA_decap_enz_N"/>
</dbReference>
<comment type="subcellular location">
    <subcellularLocation>
        <location evidence="1">Cytoplasm</location>
    </subcellularLocation>
</comment>
<evidence type="ECO:0000256" key="2">
    <source>
        <dbReference type="ARBA" id="ARBA00010208"/>
    </source>
</evidence>
<evidence type="ECO:0008006" key="9">
    <source>
        <dbReference type="Google" id="ProtNLM"/>
    </source>
</evidence>
<sequence length="323" mass="36768">MSNGARIPALLKHFKLDEILNDEPEKCRITLLGTLPMSWTNETDDSDGDQRLPAIVRVEKTAFAAECGKDFFRPEEDASLVRKIEVMESTDIYTWLAGWISSPLSEAKQPQGDVKINIICPATQVHVRKYIKQQSILVQETPDLYEKIVKPYISSFPLSRTRWVTEILEGRAEEDKILFSSPEFIILPDMKWDLHTIGSLYLVAIVRNPNLRSLRDLRADHLELLKTIHSEAYKVAGEKWGIPTGGLRLFIHYQPSYYHFHVHIVNANYQDSGMGMVAGQAHLLEDVISLLELNGQTFERMTLTYGLGDQHGLHEPMKAARSQ</sequence>
<dbReference type="PANTHER" id="PTHR12978:SF0">
    <property type="entry name" value="M7GPPPX DIPHOSPHATASE"/>
    <property type="match status" value="1"/>
</dbReference>
<proteinExistence type="inferred from homology"/>
<name>A0A0W0GA43_MONRR</name>
<gene>
    <name evidence="7" type="ORF">WG66_2079</name>
</gene>
<dbReference type="GO" id="GO:0005634">
    <property type="term" value="C:nucleus"/>
    <property type="evidence" value="ECO:0007669"/>
    <property type="project" value="TreeGrafter"/>
</dbReference>
<dbReference type="Pfam" id="PF05652">
    <property type="entry name" value="DcpS"/>
    <property type="match status" value="1"/>
</dbReference>
<protein>
    <recommendedName>
        <fullName evidence="9">Scavenger mrna decapping enzyme</fullName>
    </recommendedName>
</protein>
<keyword evidence="4" id="KW-0597">Phosphoprotein</keyword>
<evidence type="ECO:0000256" key="5">
    <source>
        <dbReference type="PIRSR" id="PIRSR028973-1"/>
    </source>
</evidence>
<evidence type="ECO:0000313" key="8">
    <source>
        <dbReference type="Proteomes" id="UP000054988"/>
    </source>
</evidence>
<dbReference type="Gene3D" id="3.30.200.40">
    <property type="entry name" value="Scavenger mRNA decapping enzyme, N-terminal domain"/>
    <property type="match status" value="1"/>
</dbReference>
<keyword evidence="3" id="KW-0963">Cytoplasm</keyword>
<organism evidence="7 8">
    <name type="scientific">Moniliophthora roreri</name>
    <name type="common">Frosty pod rot fungus</name>
    <name type="synonym">Monilia roreri</name>
    <dbReference type="NCBI Taxonomy" id="221103"/>
    <lineage>
        <taxon>Eukaryota</taxon>
        <taxon>Fungi</taxon>
        <taxon>Dikarya</taxon>
        <taxon>Basidiomycota</taxon>
        <taxon>Agaricomycotina</taxon>
        <taxon>Agaricomycetes</taxon>
        <taxon>Agaricomycetidae</taxon>
        <taxon>Agaricales</taxon>
        <taxon>Marasmiineae</taxon>
        <taxon>Marasmiaceae</taxon>
        <taxon>Moniliophthora</taxon>
    </lineage>
</organism>
<dbReference type="PIRSF" id="PIRSF028973">
    <property type="entry name" value="Scavenger_mRNA_decap_enz"/>
    <property type="match status" value="1"/>
</dbReference>
<dbReference type="Pfam" id="PF11969">
    <property type="entry name" value="DcpS_C"/>
    <property type="match status" value="1"/>
</dbReference>
<evidence type="ECO:0000256" key="4">
    <source>
        <dbReference type="ARBA" id="ARBA00022553"/>
    </source>
</evidence>
<dbReference type="Gene3D" id="3.30.428.10">
    <property type="entry name" value="HIT-like"/>
    <property type="match status" value="1"/>
</dbReference>
<dbReference type="GO" id="GO:0000932">
    <property type="term" value="C:P-body"/>
    <property type="evidence" value="ECO:0007669"/>
    <property type="project" value="TreeGrafter"/>
</dbReference>
<feature type="active site" description="Nucleophile" evidence="5">
    <location>
        <position position="261"/>
    </location>
</feature>
<evidence type="ECO:0000256" key="6">
    <source>
        <dbReference type="PIRSR" id="PIRSR028973-2"/>
    </source>
</evidence>
<dbReference type="PROSITE" id="PS00892">
    <property type="entry name" value="HIT_1"/>
    <property type="match status" value="1"/>
</dbReference>
<dbReference type="PANTHER" id="PTHR12978">
    <property type="entry name" value="HISTIDINE TRIAD HIT PROTEIN MEMBER"/>
    <property type="match status" value="1"/>
</dbReference>
<feature type="binding site" evidence="6">
    <location>
        <position position="173"/>
    </location>
    <ligand>
        <name>substrate</name>
    </ligand>
</feature>
<dbReference type="AlphaFoldDB" id="A0A0W0GA43"/>
<feature type="binding site" evidence="6">
    <location>
        <position position="189"/>
    </location>
    <ligand>
        <name>substrate</name>
    </ligand>
</feature>
<evidence type="ECO:0000256" key="1">
    <source>
        <dbReference type="ARBA" id="ARBA00004496"/>
    </source>
</evidence>
<feature type="binding site" evidence="6">
    <location>
        <position position="191"/>
    </location>
    <ligand>
        <name>substrate</name>
    </ligand>
</feature>
<dbReference type="InterPro" id="IPR019808">
    <property type="entry name" value="Histidine_triad_CS"/>
</dbReference>
<comment type="caution">
    <text evidence="7">The sequence shown here is derived from an EMBL/GenBank/DDBJ whole genome shotgun (WGS) entry which is preliminary data.</text>
</comment>
<dbReference type="GO" id="GO:0000340">
    <property type="term" value="F:RNA 7-methylguanosine cap binding"/>
    <property type="evidence" value="ECO:0007669"/>
    <property type="project" value="TreeGrafter"/>
</dbReference>
<dbReference type="GO" id="GO:0016787">
    <property type="term" value="F:hydrolase activity"/>
    <property type="evidence" value="ECO:0007669"/>
    <property type="project" value="InterPro"/>
</dbReference>
<comment type="similarity">
    <text evidence="2">Belongs to the HIT family.</text>
</comment>
<dbReference type="Proteomes" id="UP000054988">
    <property type="component" value="Unassembled WGS sequence"/>
</dbReference>
<dbReference type="eggNOG" id="KOG3969">
    <property type="taxonomic scope" value="Eukaryota"/>
</dbReference>
<feature type="binding site" evidence="6">
    <location>
        <begin position="252"/>
        <end position="263"/>
    </location>
    <ligand>
        <name>substrate</name>
    </ligand>
</feature>